<dbReference type="Proteomes" id="UP001164693">
    <property type="component" value="Chromosome"/>
</dbReference>
<proteinExistence type="predicted"/>
<dbReference type="EMBL" id="CP097463">
    <property type="protein sequence ID" value="WAX58512.1"/>
    <property type="molecule type" value="Genomic_DNA"/>
</dbReference>
<evidence type="ECO:0000313" key="3">
    <source>
        <dbReference type="Proteomes" id="UP001164693"/>
    </source>
</evidence>
<gene>
    <name evidence="2" type="ORF">M6B22_07040</name>
</gene>
<accession>A0ABY7K116</accession>
<protein>
    <recommendedName>
        <fullName evidence="4">DUF4913 domain-containing protein</fullName>
    </recommendedName>
</protein>
<name>A0ABY7K116_9ACTN</name>
<evidence type="ECO:0008006" key="4">
    <source>
        <dbReference type="Google" id="ProtNLM"/>
    </source>
</evidence>
<evidence type="ECO:0000313" key="2">
    <source>
        <dbReference type="EMBL" id="WAX58512.1"/>
    </source>
</evidence>
<sequence length="204" mass="23427">MSEPSLGMLNEAVLNLTRRVGALESELDRPGSGADPALEGRVRQVESVLTEIRKVVAQLAQNKAAKDAQTQLRKPWHMLTAEQAEKRWIELRAWVEFLVQRNNIGAKEIPDCWYLHGGLVDELEALRWAWLEANRPETKGTDPIWWREALGRARTRWHQFNPNGCSTRSHSESTPRPFTDERDWRNFLAEELADRPADRPARAS</sequence>
<dbReference type="RefSeq" id="WP_269445050.1">
    <property type="nucleotide sequence ID" value="NZ_CP097463.1"/>
</dbReference>
<reference evidence="2" key="1">
    <citation type="submission" date="2022-05" db="EMBL/GenBank/DDBJ databases">
        <title>Jatrophihabitans sp. SB3-54 whole genome sequence.</title>
        <authorList>
            <person name="Suh M.K."/>
            <person name="Eom M.K."/>
            <person name="Kim J.S."/>
            <person name="Kim H.S."/>
            <person name="Do H.E."/>
            <person name="Shin Y.K."/>
            <person name="Lee J.-S."/>
        </authorList>
    </citation>
    <scope>NUCLEOTIDE SEQUENCE</scope>
    <source>
        <strain evidence="2">SB3-54</strain>
    </source>
</reference>
<evidence type="ECO:0000256" key="1">
    <source>
        <dbReference type="SAM" id="MobiDB-lite"/>
    </source>
</evidence>
<organism evidence="2 3">
    <name type="scientific">Jatrophihabitans cynanchi</name>
    <dbReference type="NCBI Taxonomy" id="2944128"/>
    <lineage>
        <taxon>Bacteria</taxon>
        <taxon>Bacillati</taxon>
        <taxon>Actinomycetota</taxon>
        <taxon>Actinomycetes</taxon>
        <taxon>Jatrophihabitantales</taxon>
        <taxon>Jatrophihabitantaceae</taxon>
        <taxon>Jatrophihabitans</taxon>
    </lineage>
</organism>
<feature type="region of interest" description="Disordered" evidence="1">
    <location>
        <begin position="161"/>
        <end position="180"/>
    </location>
</feature>
<keyword evidence="3" id="KW-1185">Reference proteome</keyword>
<feature type="compositionally biased region" description="Basic and acidic residues" evidence="1">
    <location>
        <begin position="169"/>
        <end position="180"/>
    </location>
</feature>